<sequence>MSDVPPPPPTAPAYASTPAAPVNPGKTMGIIALVLSILPFQLIGIILGFVALSQSKKAGQKNGFALAAIIIGFIGLIIGLIVILAGGALFGSLFGGLAQVCNELGSGVWEINGVTYTCP</sequence>
<keyword evidence="1" id="KW-0812">Transmembrane</keyword>
<proteinExistence type="predicted"/>
<reference evidence="3 4" key="1">
    <citation type="submission" date="2020-08" db="EMBL/GenBank/DDBJ databases">
        <title>Sequencing the genomes of 1000 actinobacteria strains.</title>
        <authorList>
            <person name="Klenk H.-P."/>
        </authorList>
    </citation>
    <scope>NUCLEOTIDE SEQUENCE [LARGE SCALE GENOMIC DNA]</scope>
    <source>
        <strain evidence="3 4">DSM 23889</strain>
    </source>
</reference>
<accession>A0A840X5V9</accession>
<keyword evidence="1" id="KW-1133">Transmembrane helix</keyword>
<evidence type="ECO:0000313" key="3">
    <source>
        <dbReference type="EMBL" id="MBB5617923.1"/>
    </source>
</evidence>
<name>A0A840X5V9_9MICO</name>
<feature type="transmembrane region" description="Helical" evidence="1">
    <location>
        <begin position="30"/>
        <end position="52"/>
    </location>
</feature>
<dbReference type="InterPro" id="IPR025241">
    <property type="entry name" value="DUF4190"/>
</dbReference>
<dbReference type="AlphaFoldDB" id="A0A840X5V9"/>
<feature type="transmembrane region" description="Helical" evidence="1">
    <location>
        <begin position="64"/>
        <end position="90"/>
    </location>
</feature>
<evidence type="ECO:0000313" key="4">
    <source>
        <dbReference type="Proteomes" id="UP000552883"/>
    </source>
</evidence>
<dbReference type="EMBL" id="JACHBS010000001">
    <property type="protein sequence ID" value="MBB5617923.1"/>
    <property type="molecule type" value="Genomic_DNA"/>
</dbReference>
<evidence type="ECO:0000259" key="2">
    <source>
        <dbReference type="Pfam" id="PF13828"/>
    </source>
</evidence>
<organism evidence="3 4">
    <name type="scientific">Microcella frigidaquae</name>
    <dbReference type="NCBI Taxonomy" id="424758"/>
    <lineage>
        <taxon>Bacteria</taxon>
        <taxon>Bacillati</taxon>
        <taxon>Actinomycetota</taxon>
        <taxon>Actinomycetes</taxon>
        <taxon>Micrococcales</taxon>
        <taxon>Microbacteriaceae</taxon>
        <taxon>Microcella</taxon>
    </lineage>
</organism>
<keyword evidence="4" id="KW-1185">Reference proteome</keyword>
<gene>
    <name evidence="3" type="ORF">BJ959_001419</name>
</gene>
<keyword evidence="1" id="KW-0472">Membrane</keyword>
<evidence type="ECO:0000256" key="1">
    <source>
        <dbReference type="SAM" id="Phobius"/>
    </source>
</evidence>
<feature type="domain" description="DUF4190" evidence="2">
    <location>
        <begin position="28"/>
        <end position="81"/>
    </location>
</feature>
<dbReference type="Pfam" id="PF13828">
    <property type="entry name" value="DUF4190"/>
    <property type="match status" value="1"/>
</dbReference>
<protein>
    <recommendedName>
        <fullName evidence="2">DUF4190 domain-containing protein</fullName>
    </recommendedName>
</protein>
<dbReference type="Proteomes" id="UP000552883">
    <property type="component" value="Unassembled WGS sequence"/>
</dbReference>
<comment type="caution">
    <text evidence="3">The sequence shown here is derived from an EMBL/GenBank/DDBJ whole genome shotgun (WGS) entry which is preliminary data.</text>
</comment>
<dbReference type="RefSeq" id="WP_183321922.1">
    <property type="nucleotide sequence ID" value="NZ_BAAANZ010000005.1"/>
</dbReference>